<evidence type="ECO:0000256" key="2">
    <source>
        <dbReference type="ARBA" id="ARBA00010992"/>
    </source>
</evidence>
<keyword evidence="3" id="KW-0813">Transport</keyword>
<feature type="transmembrane region" description="Helical" evidence="8">
    <location>
        <begin position="190"/>
        <end position="213"/>
    </location>
</feature>
<evidence type="ECO:0000256" key="1">
    <source>
        <dbReference type="ARBA" id="ARBA00004141"/>
    </source>
</evidence>
<dbReference type="GO" id="GO:0016020">
    <property type="term" value="C:membrane"/>
    <property type="evidence" value="ECO:0007669"/>
    <property type="project" value="UniProtKB-SubCell"/>
</dbReference>
<evidence type="ECO:0000256" key="4">
    <source>
        <dbReference type="ARBA" id="ARBA00022692"/>
    </source>
</evidence>
<feature type="transmembrane region" description="Helical" evidence="8">
    <location>
        <begin position="366"/>
        <end position="388"/>
    </location>
</feature>
<feature type="transmembrane region" description="Helical" evidence="8">
    <location>
        <begin position="249"/>
        <end position="270"/>
    </location>
</feature>
<reference evidence="10" key="2">
    <citation type="submission" date="2022-03" db="EMBL/GenBank/DDBJ databases">
        <title>Draft title - Genomic analysis of global carrot germplasm unveils the trajectory of domestication and the origin of high carotenoid orange carrot.</title>
        <authorList>
            <person name="Iorizzo M."/>
            <person name="Ellison S."/>
            <person name="Senalik D."/>
            <person name="Macko-Podgorni A."/>
            <person name="Grzebelus D."/>
            <person name="Bostan H."/>
            <person name="Rolling W."/>
            <person name="Curaba J."/>
            <person name="Simon P."/>
        </authorList>
    </citation>
    <scope>NUCLEOTIDE SEQUENCE</scope>
    <source>
        <tissue evidence="10">Leaf</tissue>
    </source>
</reference>
<dbReference type="InterPro" id="IPR050549">
    <property type="entry name" value="MFS_Trehalose_Transporter"/>
</dbReference>
<dbReference type="InterPro" id="IPR020846">
    <property type="entry name" value="MFS_dom"/>
</dbReference>
<dbReference type="InterPro" id="IPR036259">
    <property type="entry name" value="MFS_trans_sf"/>
</dbReference>
<keyword evidence="4 8" id="KW-0812">Transmembrane</keyword>
<sequence>MEEALVKKSTAKNDTRIDGKDVNLGSSVTPFLLFSTLVAGFACVTFGCAIGYTSAAEARIMEELNLLLYRYVWCNLKWKDSRFHGQEIYNVADGRITYHWVVSNYFCPGKSLSSAVGVSIPWFIMAEVRPWLPLVNKINDVASSSVTPLLLFSAVLSGLAAFSNGCAFGYTSAAEAGIMEDLNLSIAQTMLLMDVSLIIGWSAIIFAQLPVYVAEISPKNIRGRFSGAVALMVNIGVSVMFFIGNLIAWRTLAVIGVLPILIHALGLVFVPESPRWLANTGRERQLEDTLQRLRGVNADITEEATEIRDSTTHHQLSEPRFMEMFEKKYARSLIVVIGTLILLPLGGGQALVFYASLIFKKAGASVITGTTAYAIIQIPVCAMGALLLDRTGRRAVLLVSLISACLGSFLAALTFVLQDLNQWKELTGTLVLIFVLVTLFSLAVGGSVPWVLMGENGYASAAEAGIMEDLSLSSAQFALYGLIFIFWKYVWYNCKSKACKSFVISSGGFYTVVYHGRGTFFIMASFSGLLILFAAKTVPETKGRTLEEIEASMLT</sequence>
<reference evidence="10" key="1">
    <citation type="journal article" date="2016" name="Nat. Genet.">
        <title>A high-quality carrot genome assembly provides new insights into carotenoid accumulation and asterid genome evolution.</title>
        <authorList>
            <person name="Iorizzo M."/>
            <person name="Ellison S."/>
            <person name="Senalik D."/>
            <person name="Zeng P."/>
            <person name="Satapoomin P."/>
            <person name="Huang J."/>
            <person name="Bowman M."/>
            <person name="Iovene M."/>
            <person name="Sanseverino W."/>
            <person name="Cavagnaro P."/>
            <person name="Yildiz M."/>
            <person name="Macko-Podgorni A."/>
            <person name="Moranska E."/>
            <person name="Grzebelus E."/>
            <person name="Grzebelus D."/>
            <person name="Ashrafi H."/>
            <person name="Zheng Z."/>
            <person name="Cheng S."/>
            <person name="Spooner D."/>
            <person name="Van Deynze A."/>
            <person name="Simon P."/>
        </authorList>
    </citation>
    <scope>NUCLEOTIDE SEQUENCE</scope>
    <source>
        <tissue evidence="10">Leaf</tissue>
    </source>
</reference>
<protein>
    <recommendedName>
        <fullName evidence="9">Major facilitator superfamily (MFS) profile domain-containing protein</fullName>
    </recommendedName>
</protein>
<evidence type="ECO:0000256" key="3">
    <source>
        <dbReference type="ARBA" id="ARBA00022597"/>
    </source>
</evidence>
<keyword evidence="5 8" id="KW-1133">Transmembrane helix</keyword>
<proteinExistence type="inferred from homology"/>
<feature type="transmembrane region" description="Helical" evidence="8">
    <location>
        <begin position="512"/>
        <end position="535"/>
    </location>
</feature>
<accession>A0AAF0XDW4</accession>
<feature type="transmembrane region" description="Helical" evidence="8">
    <location>
        <begin position="149"/>
        <end position="170"/>
    </location>
</feature>
<feature type="domain" description="Major facilitator superfamily (MFS) profile" evidence="9">
    <location>
        <begin position="28"/>
        <end position="542"/>
    </location>
</feature>
<dbReference type="AlphaFoldDB" id="A0AAF0XDW4"/>
<comment type="similarity">
    <text evidence="2">Belongs to the major facilitator superfamily. Sugar transporter (TC 2.A.1.1) family.</text>
</comment>
<dbReference type="Gene3D" id="1.20.1250.20">
    <property type="entry name" value="MFS general substrate transporter like domains"/>
    <property type="match status" value="1"/>
</dbReference>
<feature type="transmembrane region" description="Helical" evidence="8">
    <location>
        <begin position="329"/>
        <end position="354"/>
    </location>
</feature>
<feature type="transmembrane region" description="Helical" evidence="8">
    <location>
        <begin position="31"/>
        <end position="52"/>
    </location>
</feature>
<evidence type="ECO:0000259" key="9">
    <source>
        <dbReference type="PROSITE" id="PS50850"/>
    </source>
</evidence>
<dbReference type="EMBL" id="CP093348">
    <property type="protein sequence ID" value="WOH04516.1"/>
    <property type="molecule type" value="Genomic_DNA"/>
</dbReference>
<feature type="transmembrane region" description="Helical" evidence="8">
    <location>
        <begin position="395"/>
        <end position="417"/>
    </location>
</feature>
<dbReference type="Pfam" id="PF00083">
    <property type="entry name" value="Sugar_tr"/>
    <property type="match status" value="1"/>
</dbReference>
<dbReference type="PANTHER" id="PTHR48021:SF25">
    <property type="entry name" value="SUGAR TRANSPORTER ERD6-LIKE 5"/>
    <property type="match status" value="1"/>
</dbReference>
<feature type="transmembrane region" description="Helical" evidence="8">
    <location>
        <begin position="429"/>
        <end position="452"/>
    </location>
</feature>
<evidence type="ECO:0000313" key="11">
    <source>
        <dbReference type="Proteomes" id="UP000077755"/>
    </source>
</evidence>
<evidence type="ECO:0000256" key="5">
    <source>
        <dbReference type="ARBA" id="ARBA00022989"/>
    </source>
</evidence>
<dbReference type="Proteomes" id="UP000077755">
    <property type="component" value="Chromosome 6"/>
</dbReference>
<dbReference type="InterPro" id="IPR005828">
    <property type="entry name" value="MFS_sugar_transport-like"/>
</dbReference>
<dbReference type="PANTHER" id="PTHR48021">
    <property type="match status" value="1"/>
</dbReference>
<evidence type="ECO:0000313" key="10">
    <source>
        <dbReference type="EMBL" id="WOH04516.1"/>
    </source>
</evidence>
<dbReference type="SUPFAM" id="SSF103473">
    <property type="entry name" value="MFS general substrate transporter"/>
    <property type="match status" value="1"/>
</dbReference>
<dbReference type="PROSITE" id="PS50850">
    <property type="entry name" value="MFS"/>
    <property type="match status" value="1"/>
</dbReference>
<dbReference type="GO" id="GO:0022857">
    <property type="term" value="F:transmembrane transporter activity"/>
    <property type="evidence" value="ECO:0007669"/>
    <property type="project" value="InterPro"/>
</dbReference>
<gene>
    <name evidence="10" type="ORF">DCAR_0623925</name>
</gene>
<evidence type="ECO:0000256" key="7">
    <source>
        <dbReference type="ARBA" id="ARBA00044504"/>
    </source>
</evidence>
<comment type="similarity">
    <text evidence="7">Belongs to the major facilitator superfamily. Phosphate:H(+) symporter (TC 2.A.1.9) family.</text>
</comment>
<evidence type="ECO:0000256" key="6">
    <source>
        <dbReference type="ARBA" id="ARBA00023136"/>
    </source>
</evidence>
<keyword evidence="6 8" id="KW-0472">Membrane</keyword>
<organism evidence="10 11">
    <name type="scientific">Daucus carota subsp. sativus</name>
    <name type="common">Carrot</name>
    <dbReference type="NCBI Taxonomy" id="79200"/>
    <lineage>
        <taxon>Eukaryota</taxon>
        <taxon>Viridiplantae</taxon>
        <taxon>Streptophyta</taxon>
        <taxon>Embryophyta</taxon>
        <taxon>Tracheophyta</taxon>
        <taxon>Spermatophyta</taxon>
        <taxon>Magnoliopsida</taxon>
        <taxon>eudicotyledons</taxon>
        <taxon>Gunneridae</taxon>
        <taxon>Pentapetalae</taxon>
        <taxon>asterids</taxon>
        <taxon>campanulids</taxon>
        <taxon>Apiales</taxon>
        <taxon>Apiaceae</taxon>
        <taxon>Apioideae</taxon>
        <taxon>Scandiceae</taxon>
        <taxon>Daucinae</taxon>
        <taxon>Daucus</taxon>
        <taxon>Daucus sect. Daucus</taxon>
    </lineage>
</organism>
<name>A0AAF0XDW4_DAUCS</name>
<feature type="transmembrane region" description="Helical" evidence="8">
    <location>
        <begin position="225"/>
        <end position="243"/>
    </location>
</feature>
<comment type="subcellular location">
    <subcellularLocation>
        <location evidence="1">Membrane</location>
        <topology evidence="1">Multi-pass membrane protein</topology>
    </subcellularLocation>
</comment>
<keyword evidence="3" id="KW-0762">Sugar transport</keyword>
<evidence type="ECO:0000256" key="8">
    <source>
        <dbReference type="SAM" id="Phobius"/>
    </source>
</evidence>
<keyword evidence="11" id="KW-1185">Reference proteome</keyword>
<feature type="transmembrane region" description="Helical" evidence="8">
    <location>
        <begin position="472"/>
        <end position="492"/>
    </location>
</feature>